<evidence type="ECO:0000256" key="6">
    <source>
        <dbReference type="ARBA" id="ARBA00022884"/>
    </source>
</evidence>
<dbReference type="InterPro" id="IPR036986">
    <property type="entry name" value="S4_RNA-bd_sf"/>
</dbReference>
<evidence type="ECO:0000259" key="12">
    <source>
        <dbReference type="Pfam" id="PF22421"/>
    </source>
</evidence>
<evidence type="ECO:0000256" key="2">
    <source>
        <dbReference type="ARBA" id="ARBA00022490"/>
    </source>
</evidence>
<dbReference type="EC" id="6.1.1.1" evidence="10"/>
<comment type="similarity">
    <text evidence="10">Belongs to the class-I aminoacyl-tRNA synthetase family. TyrS type 2 subfamily.</text>
</comment>
<evidence type="ECO:0000313" key="13">
    <source>
        <dbReference type="EMBL" id="ACI19036.1"/>
    </source>
</evidence>
<feature type="binding site" evidence="10">
    <location>
        <position position="236"/>
    </location>
    <ligand>
        <name>ATP</name>
        <dbReference type="ChEBI" id="CHEBI:30616"/>
    </ligand>
</feature>
<keyword evidence="5 10" id="KW-0067">ATP-binding</keyword>
<feature type="short sequence motif" description="'HIGH' region" evidence="10">
    <location>
        <begin position="49"/>
        <end position="58"/>
    </location>
</feature>
<dbReference type="GO" id="GO:0004831">
    <property type="term" value="F:tyrosine-tRNA ligase activity"/>
    <property type="evidence" value="ECO:0007669"/>
    <property type="project" value="UniProtKB-UniRule"/>
</dbReference>
<keyword evidence="14" id="KW-1185">Reference proteome</keyword>
<dbReference type="PROSITE" id="PS50889">
    <property type="entry name" value="S4"/>
    <property type="match status" value="1"/>
</dbReference>
<proteinExistence type="inferred from homology"/>
<evidence type="ECO:0000313" key="14">
    <source>
        <dbReference type="Proteomes" id="UP000001733"/>
    </source>
</evidence>
<dbReference type="GO" id="GO:0005829">
    <property type="term" value="C:cytosol"/>
    <property type="evidence" value="ECO:0007669"/>
    <property type="project" value="TreeGrafter"/>
</dbReference>
<dbReference type="Proteomes" id="UP000001733">
    <property type="component" value="Chromosome"/>
</dbReference>
<dbReference type="InterPro" id="IPR014729">
    <property type="entry name" value="Rossmann-like_a/b/a_fold"/>
</dbReference>
<dbReference type="Gene3D" id="3.40.50.620">
    <property type="entry name" value="HUPs"/>
    <property type="match status" value="1"/>
</dbReference>
<organism evidence="13 14">
    <name type="scientific">Dictyoglomus thermophilum (strain ATCC 35947 / DSM 3960 / H-6-12)</name>
    <dbReference type="NCBI Taxonomy" id="309799"/>
    <lineage>
        <taxon>Bacteria</taxon>
        <taxon>Pseudomonadati</taxon>
        <taxon>Dictyoglomota</taxon>
        <taxon>Dictyoglomia</taxon>
        <taxon>Dictyoglomales</taxon>
        <taxon>Dictyoglomaceae</taxon>
        <taxon>Dictyoglomus</taxon>
    </lineage>
</organism>
<dbReference type="GO" id="GO:0003723">
    <property type="term" value="F:RNA binding"/>
    <property type="evidence" value="ECO:0007669"/>
    <property type="project" value="UniProtKB-KW"/>
</dbReference>
<dbReference type="CDD" id="cd00165">
    <property type="entry name" value="S4"/>
    <property type="match status" value="1"/>
</dbReference>
<gene>
    <name evidence="10 13" type="primary">tyrS</name>
    <name evidence="13" type="ordered locus">DICTH_1380</name>
</gene>
<evidence type="ECO:0000256" key="9">
    <source>
        <dbReference type="ARBA" id="ARBA00048248"/>
    </source>
</evidence>
<dbReference type="FunFam" id="1.10.240.10:FF:000006">
    <property type="entry name" value="Tyrosine--tRNA ligase"/>
    <property type="match status" value="1"/>
</dbReference>
<dbReference type="InterPro" id="IPR054608">
    <property type="entry name" value="SYY-like_C"/>
</dbReference>
<dbReference type="GO" id="GO:0005524">
    <property type="term" value="F:ATP binding"/>
    <property type="evidence" value="ECO:0007669"/>
    <property type="project" value="UniProtKB-UniRule"/>
</dbReference>
<comment type="function">
    <text evidence="10">Catalyzes the attachment of tyrosine to tRNA(Tyr) in a two-step reaction: tyrosine is first activated by ATP to form Tyr-AMP and then transferred to the acceptor end of tRNA(Tyr).</text>
</comment>
<dbReference type="PANTHER" id="PTHR11766:SF1">
    <property type="entry name" value="TYROSINE--TRNA LIGASE"/>
    <property type="match status" value="1"/>
</dbReference>
<feature type="short sequence motif" description="'KMSKS' region" evidence="10">
    <location>
        <begin position="233"/>
        <end position="237"/>
    </location>
</feature>
<keyword evidence="2 10" id="KW-0963">Cytoplasm</keyword>
<dbReference type="InterPro" id="IPR002307">
    <property type="entry name" value="Tyr-tRNA-ligase"/>
</dbReference>
<keyword evidence="3 10" id="KW-0436">Ligase</keyword>
<evidence type="ECO:0000256" key="5">
    <source>
        <dbReference type="ARBA" id="ARBA00022840"/>
    </source>
</evidence>
<evidence type="ECO:0000256" key="1">
    <source>
        <dbReference type="ARBA" id="ARBA00011738"/>
    </source>
</evidence>
<dbReference type="AlphaFoldDB" id="B5YF91"/>
<dbReference type="InterPro" id="IPR024108">
    <property type="entry name" value="Tyr-tRNA-ligase_bac_2"/>
</dbReference>
<comment type="subunit">
    <text evidence="1 10">Homodimer.</text>
</comment>
<dbReference type="FunFam" id="3.40.50.620:FF:000061">
    <property type="entry name" value="Tyrosine--tRNA ligase"/>
    <property type="match status" value="1"/>
</dbReference>
<dbReference type="PANTHER" id="PTHR11766">
    <property type="entry name" value="TYROSYL-TRNA SYNTHETASE"/>
    <property type="match status" value="1"/>
</dbReference>
<keyword evidence="6 11" id="KW-0694">RNA-binding</keyword>
<dbReference type="KEGG" id="dth:DICTH_1380"/>
<dbReference type="STRING" id="309799.DICTH_1380"/>
<dbReference type="HOGENOM" id="CLU_024003_5_0_0"/>
<dbReference type="InterPro" id="IPR001412">
    <property type="entry name" value="aa-tRNA-synth_I_CS"/>
</dbReference>
<dbReference type="InterPro" id="IPR002305">
    <property type="entry name" value="aa-tRNA-synth_Ic"/>
</dbReference>
<dbReference type="PROSITE" id="PS00178">
    <property type="entry name" value="AA_TRNA_LIGASE_I"/>
    <property type="match status" value="1"/>
</dbReference>
<comment type="subcellular location">
    <subcellularLocation>
        <location evidence="10">Cytoplasm</location>
    </subcellularLocation>
</comment>
<comment type="catalytic activity">
    <reaction evidence="9 10">
        <text>tRNA(Tyr) + L-tyrosine + ATP = L-tyrosyl-tRNA(Tyr) + AMP + diphosphate + H(+)</text>
        <dbReference type="Rhea" id="RHEA:10220"/>
        <dbReference type="Rhea" id="RHEA-COMP:9706"/>
        <dbReference type="Rhea" id="RHEA-COMP:9707"/>
        <dbReference type="ChEBI" id="CHEBI:15378"/>
        <dbReference type="ChEBI" id="CHEBI:30616"/>
        <dbReference type="ChEBI" id="CHEBI:33019"/>
        <dbReference type="ChEBI" id="CHEBI:58315"/>
        <dbReference type="ChEBI" id="CHEBI:78442"/>
        <dbReference type="ChEBI" id="CHEBI:78536"/>
        <dbReference type="ChEBI" id="CHEBI:456215"/>
        <dbReference type="EC" id="6.1.1.1"/>
    </reaction>
</comment>
<dbReference type="CDD" id="cd00805">
    <property type="entry name" value="TyrRS_core"/>
    <property type="match status" value="1"/>
</dbReference>
<dbReference type="FunFam" id="3.10.290.10:FF:000022">
    <property type="entry name" value="Tyrosine--tRNA ligase"/>
    <property type="match status" value="1"/>
</dbReference>
<dbReference type="InterPro" id="IPR024088">
    <property type="entry name" value="Tyr-tRNA-ligase_bac-type"/>
</dbReference>
<dbReference type="PRINTS" id="PR01040">
    <property type="entry name" value="TRNASYNTHTYR"/>
</dbReference>
<evidence type="ECO:0000256" key="11">
    <source>
        <dbReference type="PROSITE-ProRule" id="PRU00182"/>
    </source>
</evidence>
<dbReference type="Gene3D" id="3.10.290.10">
    <property type="entry name" value="RNA-binding S4 domain"/>
    <property type="match status" value="1"/>
</dbReference>
<reference evidence="13 14" key="1">
    <citation type="journal article" date="2014" name="Genome Announc.">
        <title>Complete Genome Sequence of the Extreme Thermophile Dictyoglomus thermophilum H-6-12.</title>
        <authorList>
            <person name="Coil D.A."/>
            <person name="Badger J.H."/>
            <person name="Forberger H.C."/>
            <person name="Riggs F."/>
            <person name="Madupu R."/>
            <person name="Fedorova N."/>
            <person name="Ward N."/>
            <person name="Robb F.T."/>
            <person name="Eisen J.A."/>
        </authorList>
    </citation>
    <scope>NUCLEOTIDE SEQUENCE [LARGE SCALE GENOMIC DNA]</scope>
    <source>
        <strain evidence="14">ATCC 35947 / DSM 3960 / H-6-12</strain>
    </source>
</reference>
<dbReference type="HAMAP" id="MF_02007">
    <property type="entry name" value="Tyr_tRNA_synth_type2"/>
    <property type="match status" value="1"/>
</dbReference>
<dbReference type="EMBL" id="CP001146">
    <property type="protein sequence ID" value="ACI19036.1"/>
    <property type="molecule type" value="Genomic_DNA"/>
</dbReference>
<name>B5YF91_DICT6</name>
<accession>B5YF91</accession>
<dbReference type="eggNOG" id="COG0162">
    <property type="taxonomic scope" value="Bacteria"/>
</dbReference>
<dbReference type="Gene3D" id="1.10.240.10">
    <property type="entry name" value="Tyrosyl-Transfer RNA Synthetase"/>
    <property type="match status" value="1"/>
</dbReference>
<evidence type="ECO:0000256" key="3">
    <source>
        <dbReference type="ARBA" id="ARBA00022598"/>
    </source>
</evidence>
<dbReference type="GO" id="GO:0006437">
    <property type="term" value="P:tyrosyl-tRNA aminoacylation"/>
    <property type="evidence" value="ECO:0007669"/>
    <property type="project" value="UniProtKB-UniRule"/>
</dbReference>
<protein>
    <recommendedName>
        <fullName evidence="10">Tyrosine--tRNA ligase</fullName>
        <ecNumber evidence="10">6.1.1.1</ecNumber>
    </recommendedName>
    <alternativeName>
        <fullName evidence="10">Tyrosyl-tRNA synthetase</fullName>
        <shortName evidence="10">TyrRS</shortName>
    </alternativeName>
</protein>
<dbReference type="SUPFAM" id="SSF52374">
    <property type="entry name" value="Nucleotidylyl transferase"/>
    <property type="match status" value="1"/>
</dbReference>
<dbReference type="NCBIfam" id="TIGR00234">
    <property type="entry name" value="tyrS"/>
    <property type="match status" value="1"/>
</dbReference>
<evidence type="ECO:0000256" key="7">
    <source>
        <dbReference type="ARBA" id="ARBA00022917"/>
    </source>
</evidence>
<evidence type="ECO:0000256" key="8">
    <source>
        <dbReference type="ARBA" id="ARBA00023146"/>
    </source>
</evidence>
<feature type="domain" description="Tyrosine--tRNA ligase SYY-like C-terminal" evidence="12">
    <location>
        <begin position="329"/>
        <end position="387"/>
    </location>
</feature>
<evidence type="ECO:0000256" key="10">
    <source>
        <dbReference type="HAMAP-Rule" id="MF_02007"/>
    </source>
</evidence>
<evidence type="ECO:0000256" key="4">
    <source>
        <dbReference type="ARBA" id="ARBA00022741"/>
    </source>
</evidence>
<keyword evidence="8 10" id="KW-0030">Aminoacyl-tRNA synthetase</keyword>
<dbReference type="SUPFAM" id="SSF55174">
    <property type="entry name" value="Alpha-L RNA-binding motif"/>
    <property type="match status" value="1"/>
</dbReference>
<keyword evidence="4 10" id="KW-0547">Nucleotide-binding</keyword>
<dbReference type="Pfam" id="PF00579">
    <property type="entry name" value="tRNA-synt_1b"/>
    <property type="match status" value="1"/>
</dbReference>
<sequence>MMKKISIEEELEILKSNVVEIIPEDGLYEKLKKAREEGRPLRVKLGADPSAPDLHLGHAVVLRKLKQFQDLGHQVVFIIGDFTARIGDPSGRSETRKPLTPEQVKKNALTYQEQVGKILDVSKAEIRYQEEWFGKMKLEDVLVLTSKYTIARMLERDDFAQRFKEQKPIFIHEIMYPLLQAYDSVAIKADIELGGTDQKFNLIVGREIQREYGLEPQVAMLMPILEGLDGKQKMSKSLGNYIGLTEPPNQMYGKVMSIPDELIIRYFELATELPKEEIRKIEQEMREGKLNPRDAKARLAREIVKIYHGEEASLKAEEEFNRIFRNKELPENVPEVEISEPKIWIVKLLTQVGAAKSNSEAKRLISQGAVEIDGTRIEDINLDISIDKPFILRVGKHFFRRIKRA</sequence>
<keyword evidence="7 10" id="KW-0648">Protein biosynthesis</keyword>
<dbReference type="PaxDb" id="309799-DICTH_1380"/>
<dbReference type="Pfam" id="PF22421">
    <property type="entry name" value="SYY_C-terminal"/>
    <property type="match status" value="1"/>
</dbReference>